<dbReference type="SMART" id="SM00448">
    <property type="entry name" value="REC"/>
    <property type="match status" value="1"/>
</dbReference>
<dbReference type="GO" id="GO:0032993">
    <property type="term" value="C:protein-DNA complex"/>
    <property type="evidence" value="ECO:0007669"/>
    <property type="project" value="TreeGrafter"/>
</dbReference>
<evidence type="ECO:0000256" key="1">
    <source>
        <dbReference type="ARBA" id="ARBA00023015"/>
    </source>
</evidence>
<evidence type="ECO:0000256" key="2">
    <source>
        <dbReference type="ARBA" id="ARBA00023125"/>
    </source>
</evidence>
<evidence type="ECO:0000259" key="6">
    <source>
        <dbReference type="PROSITE" id="PS50110"/>
    </source>
</evidence>
<geneLocation type="chloroplast" evidence="7"/>
<keyword evidence="4" id="KW-0597">Phosphoprotein</keyword>
<dbReference type="InterPro" id="IPR001789">
    <property type="entry name" value="Sig_transdc_resp-reg_receiver"/>
</dbReference>
<evidence type="ECO:0000313" key="7">
    <source>
        <dbReference type="EMBL" id="ASV47554.1"/>
    </source>
</evidence>
<dbReference type="InterPro" id="IPR016032">
    <property type="entry name" value="Sig_transdc_resp-reg_C-effctor"/>
</dbReference>
<dbReference type="InterPro" id="IPR039420">
    <property type="entry name" value="WalR-like"/>
</dbReference>
<feature type="modified residue" description="4-aspartylphosphate" evidence="4">
    <location>
        <position position="52"/>
    </location>
</feature>
<dbReference type="InterPro" id="IPR000792">
    <property type="entry name" value="Tscrpt_reg_LuxR_C"/>
</dbReference>
<dbReference type="SUPFAM" id="SSF52172">
    <property type="entry name" value="CheY-like"/>
    <property type="match status" value="1"/>
</dbReference>
<dbReference type="PRINTS" id="PR00038">
    <property type="entry name" value="HTHLUXR"/>
</dbReference>
<dbReference type="InterPro" id="IPR036388">
    <property type="entry name" value="WH-like_DNA-bd_sf"/>
</dbReference>
<proteinExistence type="predicted"/>
<dbReference type="SUPFAM" id="SSF46894">
    <property type="entry name" value="C-terminal effector domain of the bipartite response regulators"/>
    <property type="match status" value="1"/>
</dbReference>
<dbReference type="Pfam" id="PF00196">
    <property type="entry name" value="GerE"/>
    <property type="match status" value="1"/>
</dbReference>
<dbReference type="Gene3D" id="1.10.10.10">
    <property type="entry name" value="Winged helix-like DNA-binding domain superfamily/Winged helix DNA-binding domain"/>
    <property type="match status" value="1"/>
</dbReference>
<dbReference type="PROSITE" id="PS50043">
    <property type="entry name" value="HTH_LUXR_2"/>
    <property type="match status" value="1"/>
</dbReference>
<dbReference type="GO" id="GO:0000976">
    <property type="term" value="F:transcription cis-regulatory region binding"/>
    <property type="evidence" value="ECO:0007669"/>
    <property type="project" value="TreeGrafter"/>
</dbReference>
<dbReference type="PANTHER" id="PTHR48111:SF67">
    <property type="entry name" value="TRANSCRIPTIONAL REGULATORY PROTEIN TCTD"/>
    <property type="match status" value="1"/>
</dbReference>
<name>A0A248SPK9_9CRYP</name>
<sequence length="230" mass="27072">MHKILVIDDEEKHLQATKEYLEYQGFQVLIEKSAEKVLHSINRIKPDILIVDILMNNIDGYQFVEELKLKKGCKEIPFIFVTAKGMTQDRIRGYKLGCSGYIPKPFDPDELVAIIQNILTRKEIYIREIKRTRKEFRSMNVCIENQYNLLQLESLKLTLTEREVSILKSVMQGFKNKEIASNLNTSIRNVEKYMSRLLCKTNCRNRTELIKLFYSNQIFLRANDGDRTRE</sequence>
<keyword evidence="3" id="KW-0804">Transcription</keyword>
<protein>
    <submittedName>
        <fullName evidence="7">Ycf29</fullName>
    </submittedName>
</protein>
<feature type="domain" description="Response regulatory" evidence="6">
    <location>
        <begin position="3"/>
        <end position="119"/>
    </location>
</feature>
<accession>A0A248SPK9</accession>
<dbReference type="CDD" id="cd06170">
    <property type="entry name" value="LuxR_C_like"/>
    <property type="match status" value="1"/>
</dbReference>
<keyword evidence="7" id="KW-0934">Plastid</keyword>
<evidence type="ECO:0000256" key="3">
    <source>
        <dbReference type="ARBA" id="ARBA00023163"/>
    </source>
</evidence>
<dbReference type="GO" id="GO:0005829">
    <property type="term" value="C:cytosol"/>
    <property type="evidence" value="ECO:0007669"/>
    <property type="project" value="TreeGrafter"/>
</dbReference>
<keyword evidence="1" id="KW-0805">Transcription regulation</keyword>
<dbReference type="EMBL" id="KY860574">
    <property type="protein sequence ID" value="ASV47554.1"/>
    <property type="molecule type" value="Genomic_DNA"/>
</dbReference>
<feature type="domain" description="HTH luxR-type" evidence="5">
    <location>
        <begin position="152"/>
        <end position="217"/>
    </location>
</feature>
<keyword evidence="2" id="KW-0238">DNA-binding</keyword>
<dbReference type="AlphaFoldDB" id="A0A248SPK9"/>
<gene>
    <name evidence="7" type="primary">ycf29</name>
    <name evidence="7" type="ORF">CMESOPL_046</name>
</gene>
<dbReference type="Gene3D" id="3.40.50.2300">
    <property type="match status" value="1"/>
</dbReference>
<keyword evidence="7" id="KW-0150">Chloroplast</keyword>
<organism evidence="7">
    <name type="scientific">Chroomonas mesostigmatica CCMP1168</name>
    <dbReference type="NCBI Taxonomy" id="1195612"/>
    <lineage>
        <taxon>Eukaryota</taxon>
        <taxon>Cryptophyceae</taxon>
        <taxon>Pyrenomonadales</taxon>
        <taxon>Chroomonadaceae</taxon>
        <taxon>Chroomonas</taxon>
    </lineage>
</organism>
<dbReference type="InterPro" id="IPR011006">
    <property type="entry name" value="CheY-like_superfamily"/>
</dbReference>
<dbReference type="Pfam" id="PF00072">
    <property type="entry name" value="Response_reg"/>
    <property type="match status" value="1"/>
</dbReference>
<dbReference type="PROSITE" id="PS50110">
    <property type="entry name" value="RESPONSE_REGULATORY"/>
    <property type="match status" value="1"/>
</dbReference>
<dbReference type="PANTHER" id="PTHR48111">
    <property type="entry name" value="REGULATOR OF RPOS"/>
    <property type="match status" value="1"/>
</dbReference>
<evidence type="ECO:0000259" key="5">
    <source>
        <dbReference type="PROSITE" id="PS50043"/>
    </source>
</evidence>
<dbReference type="SMART" id="SM00421">
    <property type="entry name" value="HTH_LUXR"/>
    <property type="match status" value="1"/>
</dbReference>
<reference evidence="7" key="1">
    <citation type="journal article" date="2017" name="Genome Biol. Evol.">
        <title>Evolutionary Dynamics of Cryptophyte Plastid Genomes.</title>
        <authorList>
            <person name="Kim J.I."/>
            <person name="Moore C.E."/>
            <person name="Archibald J.M."/>
            <person name="Bhattacharya D."/>
            <person name="Yi G."/>
            <person name="Yoon H.S."/>
            <person name="Shin W."/>
        </authorList>
    </citation>
    <scope>NUCLEOTIDE SEQUENCE</scope>
</reference>
<dbReference type="GO" id="GO:0000156">
    <property type="term" value="F:phosphorelay response regulator activity"/>
    <property type="evidence" value="ECO:0007669"/>
    <property type="project" value="TreeGrafter"/>
</dbReference>
<evidence type="ECO:0000256" key="4">
    <source>
        <dbReference type="PROSITE-ProRule" id="PRU00169"/>
    </source>
</evidence>
<dbReference type="GO" id="GO:0006355">
    <property type="term" value="P:regulation of DNA-templated transcription"/>
    <property type="evidence" value="ECO:0007669"/>
    <property type="project" value="InterPro"/>
</dbReference>